<dbReference type="Proteomes" id="UP000289738">
    <property type="component" value="Chromosome B09"/>
</dbReference>
<name>A0A444XDF3_ARAHY</name>
<feature type="domain" description="Reverse transcriptase zinc-binding" evidence="2">
    <location>
        <begin position="54"/>
        <end position="139"/>
    </location>
</feature>
<evidence type="ECO:0000313" key="3">
    <source>
        <dbReference type="EMBL" id="RYQ87637.1"/>
    </source>
</evidence>
<dbReference type="EMBL" id="SDMP01000019">
    <property type="protein sequence ID" value="RYQ87637.1"/>
    <property type="molecule type" value="Genomic_DNA"/>
</dbReference>
<dbReference type="InterPro" id="IPR053151">
    <property type="entry name" value="RNase_H-like"/>
</dbReference>
<dbReference type="InterPro" id="IPR012337">
    <property type="entry name" value="RNaseH-like_sf"/>
</dbReference>
<dbReference type="InterPro" id="IPR044730">
    <property type="entry name" value="RNase_H-like_dom_plant"/>
</dbReference>
<sequence length="400" mass="44933">MVMDFLNVSGHWDVEKLQSMLPEDIIKRIVAIPPPSPWKGADCIAWRHSPDGSFSTKSSYQSLMEVPDSPNRIFQLVWHWQGPERVRTFLWLVAHKAILTNAERRRRHLTTDDACPRCRNQEESIIHVLRDCHYVTSIWHTLNPPNGSNSFFRTDLNEWLVQNLTASNRWACLFGVAVSSLWYFRNKLVFDGESVATTSAIHQIRARAEEFIKGANKDLNPRSIQAASTCLIGWSHPNGEDVKLNVDGSWFSERNNAACGGVFRDSAGRFLKGYSCNLGNCSITHAELWAVIHGMNIATRNGYQHLVVESDSTAAISFINHGCPPAHSCAPLIQDIRNLVTRFQHITWSHALREANTVADLLAKKGQDLELGLHLFDKATPDISYALLGDSLGTLRIRGS</sequence>
<dbReference type="Gene3D" id="3.30.420.10">
    <property type="entry name" value="Ribonuclease H-like superfamily/Ribonuclease H"/>
    <property type="match status" value="1"/>
</dbReference>
<protein>
    <submittedName>
        <fullName evidence="3">Uncharacterized protein</fullName>
    </submittedName>
</protein>
<organism evidence="3 4">
    <name type="scientific">Arachis hypogaea</name>
    <name type="common">Peanut</name>
    <dbReference type="NCBI Taxonomy" id="3818"/>
    <lineage>
        <taxon>Eukaryota</taxon>
        <taxon>Viridiplantae</taxon>
        <taxon>Streptophyta</taxon>
        <taxon>Embryophyta</taxon>
        <taxon>Tracheophyta</taxon>
        <taxon>Spermatophyta</taxon>
        <taxon>Magnoliopsida</taxon>
        <taxon>eudicotyledons</taxon>
        <taxon>Gunneridae</taxon>
        <taxon>Pentapetalae</taxon>
        <taxon>rosids</taxon>
        <taxon>fabids</taxon>
        <taxon>Fabales</taxon>
        <taxon>Fabaceae</taxon>
        <taxon>Papilionoideae</taxon>
        <taxon>50 kb inversion clade</taxon>
        <taxon>dalbergioids sensu lato</taxon>
        <taxon>Dalbergieae</taxon>
        <taxon>Pterocarpus clade</taxon>
        <taxon>Arachis</taxon>
    </lineage>
</organism>
<dbReference type="STRING" id="3818.A0A444XDF3"/>
<dbReference type="PANTHER" id="PTHR47723:SF19">
    <property type="entry name" value="POLYNUCLEOTIDYL TRANSFERASE, RIBONUCLEASE H-LIKE SUPERFAMILY PROTEIN"/>
    <property type="match status" value="1"/>
</dbReference>
<dbReference type="GO" id="GO:0004523">
    <property type="term" value="F:RNA-DNA hybrid ribonuclease activity"/>
    <property type="evidence" value="ECO:0007669"/>
    <property type="project" value="InterPro"/>
</dbReference>
<evidence type="ECO:0000259" key="1">
    <source>
        <dbReference type="Pfam" id="PF13456"/>
    </source>
</evidence>
<feature type="domain" description="RNase H type-1" evidence="1">
    <location>
        <begin position="245"/>
        <end position="365"/>
    </location>
</feature>
<dbReference type="InterPro" id="IPR026960">
    <property type="entry name" value="RVT-Znf"/>
</dbReference>
<evidence type="ECO:0000259" key="2">
    <source>
        <dbReference type="Pfam" id="PF13966"/>
    </source>
</evidence>
<gene>
    <name evidence="3" type="ORF">Ahy_B09g095159</name>
</gene>
<reference evidence="3 4" key="1">
    <citation type="submission" date="2019-01" db="EMBL/GenBank/DDBJ databases">
        <title>Sequencing of cultivated peanut Arachis hypogaea provides insights into genome evolution and oil improvement.</title>
        <authorList>
            <person name="Chen X."/>
        </authorList>
    </citation>
    <scope>NUCLEOTIDE SEQUENCE [LARGE SCALE GENOMIC DNA]</scope>
    <source>
        <strain evidence="4">cv. Fuhuasheng</strain>
        <tissue evidence="3">Leaves</tissue>
    </source>
</reference>
<dbReference type="PANTHER" id="PTHR47723">
    <property type="entry name" value="OS05G0353850 PROTEIN"/>
    <property type="match status" value="1"/>
</dbReference>
<evidence type="ECO:0000313" key="4">
    <source>
        <dbReference type="Proteomes" id="UP000289738"/>
    </source>
</evidence>
<dbReference type="Pfam" id="PF13966">
    <property type="entry name" value="zf-RVT"/>
    <property type="match status" value="1"/>
</dbReference>
<dbReference type="GO" id="GO:0003676">
    <property type="term" value="F:nucleic acid binding"/>
    <property type="evidence" value="ECO:0007669"/>
    <property type="project" value="InterPro"/>
</dbReference>
<comment type="caution">
    <text evidence="3">The sequence shown here is derived from an EMBL/GenBank/DDBJ whole genome shotgun (WGS) entry which is preliminary data.</text>
</comment>
<dbReference type="SUPFAM" id="SSF53098">
    <property type="entry name" value="Ribonuclease H-like"/>
    <property type="match status" value="1"/>
</dbReference>
<dbReference type="InterPro" id="IPR036397">
    <property type="entry name" value="RNaseH_sf"/>
</dbReference>
<proteinExistence type="predicted"/>
<dbReference type="InterPro" id="IPR002156">
    <property type="entry name" value="RNaseH_domain"/>
</dbReference>
<dbReference type="CDD" id="cd06222">
    <property type="entry name" value="RNase_H_like"/>
    <property type="match status" value="1"/>
</dbReference>
<keyword evidence="4" id="KW-1185">Reference proteome</keyword>
<dbReference type="Pfam" id="PF13456">
    <property type="entry name" value="RVT_3"/>
    <property type="match status" value="1"/>
</dbReference>
<accession>A0A444XDF3</accession>
<dbReference type="AlphaFoldDB" id="A0A444XDF3"/>